<dbReference type="GO" id="GO:0046930">
    <property type="term" value="C:pore complex"/>
    <property type="evidence" value="ECO:0007669"/>
    <property type="project" value="UniProtKB-KW"/>
</dbReference>
<keyword evidence="6 11" id="KW-0732">Signal</keyword>
<dbReference type="GO" id="GO:0006811">
    <property type="term" value="P:monoatomic ion transport"/>
    <property type="evidence" value="ECO:0007669"/>
    <property type="project" value="UniProtKB-KW"/>
</dbReference>
<evidence type="ECO:0000256" key="2">
    <source>
        <dbReference type="ARBA" id="ARBA00011233"/>
    </source>
</evidence>
<dbReference type="Pfam" id="PF13609">
    <property type="entry name" value="Porin_4"/>
    <property type="match status" value="1"/>
</dbReference>
<dbReference type="InterPro" id="IPR023614">
    <property type="entry name" value="Porin_dom_sf"/>
</dbReference>
<dbReference type="SUPFAM" id="SSF56935">
    <property type="entry name" value="Porins"/>
    <property type="match status" value="1"/>
</dbReference>
<evidence type="ECO:0000256" key="9">
    <source>
        <dbReference type="ARBA" id="ARBA00023136"/>
    </source>
</evidence>
<organism evidence="13 14">
    <name type="scientific">Hydrogenophaga intermedia</name>
    <dbReference type="NCBI Taxonomy" id="65786"/>
    <lineage>
        <taxon>Bacteria</taxon>
        <taxon>Pseudomonadati</taxon>
        <taxon>Pseudomonadota</taxon>
        <taxon>Betaproteobacteria</taxon>
        <taxon>Burkholderiales</taxon>
        <taxon>Comamonadaceae</taxon>
        <taxon>Hydrogenophaga</taxon>
    </lineage>
</organism>
<keyword evidence="3" id="KW-0813">Transport</keyword>
<dbReference type="PANTHER" id="PTHR34501:SF9">
    <property type="entry name" value="MAJOR OUTER MEMBRANE PROTEIN P.IA"/>
    <property type="match status" value="1"/>
</dbReference>
<dbReference type="CDD" id="cd00342">
    <property type="entry name" value="gram_neg_porins"/>
    <property type="match status" value="1"/>
</dbReference>
<keyword evidence="8" id="KW-0626">Porin</keyword>
<keyword evidence="10" id="KW-0998">Cell outer membrane</keyword>
<dbReference type="InterPro" id="IPR050298">
    <property type="entry name" value="Gram-neg_bact_OMP"/>
</dbReference>
<feature type="signal peptide" evidence="11">
    <location>
        <begin position="1"/>
        <end position="23"/>
    </location>
</feature>
<comment type="subunit">
    <text evidence="2">Homotrimer.</text>
</comment>
<proteinExistence type="predicted"/>
<evidence type="ECO:0000256" key="6">
    <source>
        <dbReference type="ARBA" id="ARBA00022729"/>
    </source>
</evidence>
<dbReference type="Proteomes" id="UP000028878">
    <property type="component" value="Unassembled WGS sequence"/>
</dbReference>
<keyword evidence="5" id="KW-0812">Transmembrane</keyword>
<evidence type="ECO:0000256" key="4">
    <source>
        <dbReference type="ARBA" id="ARBA00022452"/>
    </source>
</evidence>
<evidence type="ECO:0000256" key="11">
    <source>
        <dbReference type="SAM" id="SignalP"/>
    </source>
</evidence>
<evidence type="ECO:0000256" key="1">
    <source>
        <dbReference type="ARBA" id="ARBA00004571"/>
    </source>
</evidence>
<keyword evidence="4" id="KW-1134">Transmembrane beta strand</keyword>
<evidence type="ECO:0000259" key="12">
    <source>
        <dbReference type="Pfam" id="PF13609"/>
    </source>
</evidence>
<protein>
    <submittedName>
        <fullName evidence="13">Porin</fullName>
    </submittedName>
</protein>
<dbReference type="InterPro" id="IPR002299">
    <property type="entry name" value="Porin_Neis"/>
</dbReference>
<feature type="chain" id="PRO_5009681755" evidence="11">
    <location>
        <begin position="24"/>
        <end position="349"/>
    </location>
</feature>
<evidence type="ECO:0000256" key="7">
    <source>
        <dbReference type="ARBA" id="ARBA00023065"/>
    </source>
</evidence>
<dbReference type="RefSeq" id="WP_009517478.1">
    <property type="nucleotide sequence ID" value="NZ_CCAE010000054.1"/>
</dbReference>
<dbReference type="GO" id="GO:0009279">
    <property type="term" value="C:cell outer membrane"/>
    <property type="evidence" value="ECO:0007669"/>
    <property type="project" value="UniProtKB-SubCell"/>
</dbReference>
<keyword evidence="14" id="KW-1185">Reference proteome</keyword>
<evidence type="ECO:0000256" key="3">
    <source>
        <dbReference type="ARBA" id="ARBA00022448"/>
    </source>
</evidence>
<dbReference type="Gene3D" id="2.40.160.10">
    <property type="entry name" value="Porin"/>
    <property type="match status" value="1"/>
</dbReference>
<gene>
    <name evidence="13" type="ORF">BN948_04255</name>
</gene>
<comment type="subcellular location">
    <subcellularLocation>
        <location evidence="1">Cell outer membrane</location>
        <topology evidence="1">Multi-pass membrane protein</topology>
    </subcellularLocation>
</comment>
<dbReference type="GO" id="GO:0015288">
    <property type="term" value="F:porin activity"/>
    <property type="evidence" value="ECO:0007669"/>
    <property type="project" value="UniProtKB-KW"/>
</dbReference>
<evidence type="ECO:0000256" key="5">
    <source>
        <dbReference type="ARBA" id="ARBA00022692"/>
    </source>
</evidence>
<keyword evidence="7" id="KW-0406">Ion transport</keyword>
<dbReference type="AlphaFoldDB" id="A0A1L1PWY0"/>
<accession>A0A1L1PWY0</accession>
<name>A0A1L1PWY0_HYDIT</name>
<evidence type="ECO:0000313" key="13">
    <source>
        <dbReference type="EMBL" id="CDN89815.1"/>
    </source>
</evidence>
<dbReference type="EMBL" id="CCAE010000054">
    <property type="protein sequence ID" value="CDN89815.1"/>
    <property type="molecule type" value="Genomic_DNA"/>
</dbReference>
<feature type="domain" description="Porin" evidence="12">
    <location>
        <begin position="13"/>
        <end position="319"/>
    </location>
</feature>
<keyword evidence="9" id="KW-0472">Membrane</keyword>
<dbReference type="PANTHER" id="PTHR34501">
    <property type="entry name" value="PROTEIN YDDL-RELATED"/>
    <property type="match status" value="1"/>
</dbReference>
<evidence type="ECO:0000256" key="8">
    <source>
        <dbReference type="ARBA" id="ARBA00023114"/>
    </source>
</evidence>
<sequence>MKLSIRQALTLGLLAAGGHGASAQNVSLYGITDAYIGSVRGSESRTVLNEGGNALSRLGFRGREDLGGGASAYFVLEMGLTLDNGTIPIGGGFGRQSFVGIDGRWGAIEAGRQYTPLFFNLLATVPFGMNANWAPVQLSGSTDGQPAAMRTVGLLTRQSNLLRYRYGGGPQAKGLRVDVAVAPDEGATGIGGILGLGASYRGSNYFIGYAAQRLDSGSAAATPFHNETQGLNGSYSLGALTLSAAYLVTDSTAPGARRAAHTVLGAAYDVGPHRWMAEINQRDLSGSPNDALAWALGYDYRLSKRTSLYGRLLNLNNRGTAANTLALAVVNAGSGDDVRALALGIRHNF</sequence>
<evidence type="ECO:0000313" key="14">
    <source>
        <dbReference type="Proteomes" id="UP000028878"/>
    </source>
</evidence>
<dbReference type="PRINTS" id="PR00184">
    <property type="entry name" value="NEISSPPORIN"/>
</dbReference>
<dbReference type="InterPro" id="IPR033900">
    <property type="entry name" value="Gram_neg_porin_domain"/>
</dbReference>
<reference evidence="14" key="1">
    <citation type="submission" date="2014-11" db="EMBL/GenBank/DDBJ databases">
        <title>Draft genome sequence of Hydrogenophaga intermedia S1.</title>
        <authorList>
            <person name="Gan H.M."/>
            <person name="Chew T.H."/>
            <person name="Stolz A."/>
        </authorList>
    </citation>
    <scope>NUCLEOTIDE SEQUENCE [LARGE SCALE GENOMIC DNA]</scope>
    <source>
        <strain evidence="14">S1</strain>
    </source>
</reference>
<evidence type="ECO:0000256" key="10">
    <source>
        <dbReference type="ARBA" id="ARBA00023237"/>
    </source>
</evidence>